<dbReference type="SUPFAM" id="SSF55729">
    <property type="entry name" value="Acyl-CoA N-acyltransferases (Nat)"/>
    <property type="match status" value="1"/>
</dbReference>
<name>A0A815GAE9_9BILA</name>
<evidence type="ECO:0000313" key="2">
    <source>
        <dbReference type="Proteomes" id="UP000663864"/>
    </source>
</evidence>
<gene>
    <name evidence="1" type="ORF">ZHD862_LOCUS29830</name>
</gene>
<proteinExistence type="predicted"/>
<dbReference type="AlphaFoldDB" id="A0A815GAE9"/>
<dbReference type="Proteomes" id="UP000663864">
    <property type="component" value="Unassembled WGS sequence"/>
</dbReference>
<dbReference type="EMBL" id="CAJNOT010002695">
    <property type="protein sequence ID" value="CAF1336749.1"/>
    <property type="molecule type" value="Genomic_DNA"/>
</dbReference>
<evidence type="ECO:0008006" key="3">
    <source>
        <dbReference type="Google" id="ProtNLM"/>
    </source>
</evidence>
<dbReference type="Gene3D" id="3.40.630.30">
    <property type="match status" value="2"/>
</dbReference>
<comment type="caution">
    <text evidence="1">The sequence shown here is derived from an EMBL/GenBank/DDBJ whole genome shotgun (WGS) entry which is preliminary data.</text>
</comment>
<protein>
    <recommendedName>
        <fullName evidence="3">N-acetyltransferase domain-containing protein</fullName>
    </recommendedName>
</protein>
<organism evidence="1 2">
    <name type="scientific">Rotaria sordida</name>
    <dbReference type="NCBI Taxonomy" id="392033"/>
    <lineage>
        <taxon>Eukaryota</taxon>
        <taxon>Metazoa</taxon>
        <taxon>Spiralia</taxon>
        <taxon>Gnathifera</taxon>
        <taxon>Rotifera</taxon>
        <taxon>Eurotatoria</taxon>
        <taxon>Bdelloidea</taxon>
        <taxon>Philodinida</taxon>
        <taxon>Philodinidae</taxon>
        <taxon>Rotaria</taxon>
    </lineage>
</organism>
<evidence type="ECO:0000313" key="1">
    <source>
        <dbReference type="EMBL" id="CAF1336749.1"/>
    </source>
</evidence>
<sequence>MSTSDEYIYEVIDNENDARICAQLLAEEFVASNSMIIFDQLTPQHMFDEDTWPTMAEIFNEQLSFLARHRQSGKIIATICACDFYLAQEKHPYESSSAPSLIPYFDLLEEMDDIFIHQDLKQELKPNMVLQIVMGATRTEHSGIEKKMSASDEYIYEVIDNENDARIYSQLLAEEFVASNSMIIFDQLTPQHMFDEDTWPTMAEIFNEQLSFLVRHRQSGEIVATICACDLYLAQEKHPYEPSSAPSLIPYFDLLEEMDDIFIHQDFKQELKPNMVLQIVMGATRTEHSGKGVATRLRTILCEYTRNVREFQYALAQTTNEATRHIYVNKMGGKKLTIIDPTTWIWKKKNDKLCPYKDYTRGPIPNILIKL</sequence>
<accession>A0A815GAE9</accession>
<reference evidence="1" key="1">
    <citation type="submission" date="2021-02" db="EMBL/GenBank/DDBJ databases">
        <authorList>
            <person name="Nowell W R."/>
        </authorList>
    </citation>
    <scope>NUCLEOTIDE SEQUENCE</scope>
</reference>
<dbReference type="InterPro" id="IPR016181">
    <property type="entry name" value="Acyl_CoA_acyltransferase"/>
</dbReference>